<dbReference type="PANTHER" id="PTHR18964:SF170">
    <property type="entry name" value="SUGAR KINASE"/>
    <property type="match status" value="1"/>
</dbReference>
<proteinExistence type="inferred from homology"/>
<dbReference type="RefSeq" id="WP_185163192.1">
    <property type="nucleotide sequence ID" value="NZ_JACKWY010000001.1"/>
</dbReference>
<dbReference type="EMBL" id="JACKWY010000001">
    <property type="protein sequence ID" value="MBB6713368.1"/>
    <property type="molecule type" value="Genomic_DNA"/>
</dbReference>
<dbReference type="CDD" id="cd24152">
    <property type="entry name" value="ASKHA_NBD_ROK-like"/>
    <property type="match status" value="1"/>
</dbReference>
<dbReference type="Proteomes" id="UP000585258">
    <property type="component" value="Unassembled WGS sequence"/>
</dbReference>
<dbReference type="AlphaFoldDB" id="A0A7X0S963"/>
<evidence type="ECO:0000313" key="2">
    <source>
        <dbReference type="EMBL" id="MBB6713368.1"/>
    </source>
</evidence>
<reference evidence="2 3" key="1">
    <citation type="submission" date="2020-08" db="EMBL/GenBank/DDBJ databases">
        <title>Clostridia isolated from Swiss meat.</title>
        <authorList>
            <person name="Wambui J."/>
            <person name="Stevens M.J.A."/>
            <person name="Stephan R."/>
        </authorList>
    </citation>
    <scope>NUCLEOTIDE SEQUENCE [LARGE SCALE GENOMIC DNA]</scope>
    <source>
        <strain evidence="2 3">CM001</strain>
    </source>
</reference>
<evidence type="ECO:0000313" key="3">
    <source>
        <dbReference type="Proteomes" id="UP000585258"/>
    </source>
</evidence>
<name>A0A7X0S963_9CLOT</name>
<gene>
    <name evidence="2" type="ORF">H7E68_01305</name>
</gene>
<dbReference type="InterPro" id="IPR000600">
    <property type="entry name" value="ROK"/>
</dbReference>
<evidence type="ECO:0000256" key="1">
    <source>
        <dbReference type="ARBA" id="ARBA00006479"/>
    </source>
</evidence>
<dbReference type="PANTHER" id="PTHR18964">
    <property type="entry name" value="ROK (REPRESSOR, ORF, KINASE) FAMILY"/>
    <property type="match status" value="1"/>
</dbReference>
<comment type="similarity">
    <text evidence="1">Belongs to the ROK (NagC/XylR) family.</text>
</comment>
<dbReference type="Pfam" id="PF00480">
    <property type="entry name" value="ROK"/>
    <property type="match status" value="1"/>
</dbReference>
<comment type="caution">
    <text evidence="2">The sequence shown here is derived from an EMBL/GenBank/DDBJ whole genome shotgun (WGS) entry which is preliminary data.</text>
</comment>
<dbReference type="InterPro" id="IPR043129">
    <property type="entry name" value="ATPase_NBD"/>
</dbReference>
<sequence>MESYIAFDIGGSSVKFGVVSEQGEILDKGSFETPKEDFDILISKIVEVVDKYKKKFKLQGIALSCPGAVNNEEGIIYGASSVLYIHGPNFKKILKEATGLDISMENDANCAALAEVWKGAAKDNNDALFLVCGTGIGGAIIKNKRLHLGTNLHGGEFGYMIMESDIEKGTVENYSEVASTFSIIKRVAKYKNIDTSKIDGKKIFDMAKDGDKDCLRAIDEFYYKLALGIFNLQYVYDPEVIVIGGAISSREELIAHINEKLEIILKQAKIAKIMPTVKKCVYSNDANLIGAVYNFTMCNLK</sequence>
<protein>
    <submittedName>
        <fullName evidence="2">ROK family protein</fullName>
    </submittedName>
</protein>
<dbReference type="Gene3D" id="3.30.420.40">
    <property type="match status" value="2"/>
</dbReference>
<organism evidence="2 3">
    <name type="scientific">Clostridium gasigenes</name>
    <dbReference type="NCBI Taxonomy" id="94869"/>
    <lineage>
        <taxon>Bacteria</taxon>
        <taxon>Bacillati</taxon>
        <taxon>Bacillota</taxon>
        <taxon>Clostridia</taxon>
        <taxon>Eubacteriales</taxon>
        <taxon>Clostridiaceae</taxon>
        <taxon>Clostridium</taxon>
    </lineage>
</organism>
<accession>A0A7X0S963</accession>
<dbReference type="SUPFAM" id="SSF53067">
    <property type="entry name" value="Actin-like ATPase domain"/>
    <property type="match status" value="1"/>
</dbReference>